<gene>
    <name evidence="1" type="ORF">AW14_12445</name>
</gene>
<sequence>MKPKIAVGILIIFCLAEIRPLLPYLEYYVNYEYISKVLCINKEKPMSTCNGKCHLSQQLNEAQQTEKQDKKIPVVEQERIPMIIYNSELPKFLITVSDAKQYFAFYQFSIKYLSISPPTPPPKC</sequence>
<dbReference type="KEGG" id="sze:AW14_12445"/>
<dbReference type="OrthoDB" id="980645at2"/>
<dbReference type="RefSeq" id="WP_052647498.1">
    <property type="nucleotide sequence ID" value="NZ_CP007202.1"/>
</dbReference>
<keyword evidence="2" id="KW-1185">Reference proteome</keyword>
<dbReference type="EMBL" id="CP007202">
    <property type="protein sequence ID" value="AJR04341.1"/>
    <property type="molecule type" value="Genomic_DNA"/>
</dbReference>
<proteinExistence type="predicted"/>
<accession>A0A0C5VZ59</accession>
<name>A0A0C5VZ59_9FLAO</name>
<evidence type="ECO:0000313" key="2">
    <source>
        <dbReference type="Proteomes" id="UP000032229"/>
    </source>
</evidence>
<protein>
    <submittedName>
        <fullName evidence="1">Uncharacterized protein</fullName>
    </submittedName>
</protein>
<dbReference type="HOGENOM" id="CLU_132570_1_0_10"/>
<evidence type="ECO:0000313" key="1">
    <source>
        <dbReference type="EMBL" id="AJR04341.1"/>
    </source>
</evidence>
<dbReference type="STRING" id="1454006.AW14_12445"/>
<organism evidence="1 2">
    <name type="scientific">Siansivirga zeaxanthinifaciens CC-SAMT-1</name>
    <dbReference type="NCBI Taxonomy" id="1454006"/>
    <lineage>
        <taxon>Bacteria</taxon>
        <taxon>Pseudomonadati</taxon>
        <taxon>Bacteroidota</taxon>
        <taxon>Flavobacteriia</taxon>
        <taxon>Flavobacteriales</taxon>
        <taxon>Flavobacteriaceae</taxon>
        <taxon>Siansivirga</taxon>
    </lineage>
</organism>
<dbReference type="AlphaFoldDB" id="A0A0C5VZ59"/>
<reference evidence="1 2" key="1">
    <citation type="submission" date="2014-02" db="EMBL/GenBank/DDBJ databases">
        <authorList>
            <person name="Young C.-C."/>
            <person name="Hameed A."/>
            <person name="Huang H.-C."/>
            <person name="Shahina M."/>
        </authorList>
    </citation>
    <scope>NUCLEOTIDE SEQUENCE [LARGE SCALE GENOMIC DNA]</scope>
    <source>
        <strain evidence="1 2">CC-SAMT-1</strain>
    </source>
</reference>
<dbReference type="Proteomes" id="UP000032229">
    <property type="component" value="Chromosome"/>
</dbReference>